<keyword evidence="5" id="KW-0560">Oxidoreductase</keyword>
<dbReference type="InterPro" id="IPR016169">
    <property type="entry name" value="FAD-bd_PCMH_sub2"/>
</dbReference>
<accession>A0A941FB25</accession>
<dbReference type="PANTHER" id="PTHR42973:SF39">
    <property type="entry name" value="FAD-BINDING PCMH-TYPE DOMAIN-CONTAINING PROTEIN"/>
    <property type="match status" value="1"/>
</dbReference>
<organism evidence="7 8">
    <name type="scientific">Streptomyces tuirus</name>
    <dbReference type="NCBI Taxonomy" id="68278"/>
    <lineage>
        <taxon>Bacteria</taxon>
        <taxon>Bacillati</taxon>
        <taxon>Actinomycetota</taxon>
        <taxon>Actinomycetes</taxon>
        <taxon>Kitasatosporales</taxon>
        <taxon>Streptomycetaceae</taxon>
        <taxon>Streptomyces</taxon>
    </lineage>
</organism>
<dbReference type="InterPro" id="IPR016167">
    <property type="entry name" value="FAD-bd_PCMH_sub1"/>
</dbReference>
<evidence type="ECO:0000256" key="5">
    <source>
        <dbReference type="ARBA" id="ARBA00023002"/>
    </source>
</evidence>
<name>A0A941FB25_9ACTN</name>
<gene>
    <name evidence="7" type="ORF">KEF29_17375</name>
</gene>
<keyword evidence="8" id="KW-1185">Reference proteome</keyword>
<proteinExistence type="inferred from homology"/>
<comment type="caution">
    <text evidence="7">The sequence shown here is derived from an EMBL/GenBank/DDBJ whole genome shotgun (WGS) entry which is preliminary data.</text>
</comment>
<dbReference type="AlphaFoldDB" id="A0A941FB25"/>
<dbReference type="PANTHER" id="PTHR42973">
    <property type="entry name" value="BINDING OXIDOREDUCTASE, PUTATIVE (AFU_ORTHOLOGUE AFUA_1G17690)-RELATED"/>
    <property type="match status" value="1"/>
</dbReference>
<dbReference type="PROSITE" id="PS00862">
    <property type="entry name" value="OX2_COVAL_FAD"/>
    <property type="match status" value="1"/>
</dbReference>
<keyword evidence="4" id="KW-0274">FAD</keyword>
<evidence type="ECO:0000313" key="8">
    <source>
        <dbReference type="Proteomes" id="UP000682308"/>
    </source>
</evidence>
<comment type="cofactor">
    <cofactor evidence="1">
        <name>FAD</name>
        <dbReference type="ChEBI" id="CHEBI:57692"/>
    </cofactor>
</comment>
<evidence type="ECO:0000256" key="3">
    <source>
        <dbReference type="ARBA" id="ARBA00022630"/>
    </source>
</evidence>
<dbReference type="GO" id="GO:0016491">
    <property type="term" value="F:oxidoreductase activity"/>
    <property type="evidence" value="ECO:0007669"/>
    <property type="project" value="UniProtKB-KW"/>
</dbReference>
<dbReference type="Gene3D" id="3.40.462.20">
    <property type="match status" value="1"/>
</dbReference>
<dbReference type="InterPro" id="IPR050416">
    <property type="entry name" value="FAD-linked_Oxidoreductase"/>
</dbReference>
<keyword evidence="3" id="KW-0285">Flavoprotein</keyword>
<dbReference type="EMBL" id="JAGTPG010000002">
    <property type="protein sequence ID" value="MBR8640520.1"/>
    <property type="molecule type" value="Genomic_DNA"/>
</dbReference>
<evidence type="ECO:0000256" key="4">
    <source>
        <dbReference type="ARBA" id="ARBA00022827"/>
    </source>
</evidence>
<dbReference type="InterPro" id="IPR006093">
    <property type="entry name" value="Oxy_OxRdtase_FAD_BS"/>
</dbReference>
<dbReference type="Gene3D" id="3.30.465.10">
    <property type="match status" value="1"/>
</dbReference>
<comment type="similarity">
    <text evidence="2">Belongs to the oxygen-dependent FAD-linked oxidoreductase family.</text>
</comment>
<evidence type="ECO:0000313" key="7">
    <source>
        <dbReference type="EMBL" id="MBR8640520.1"/>
    </source>
</evidence>
<reference evidence="7 8" key="1">
    <citation type="submission" date="2021-04" db="EMBL/GenBank/DDBJ databases">
        <title>Characterization of the biosynthetic gene cluster of new lipopeptides with antitumor activity in the genome of the marine Streptomyces PHM034.</title>
        <authorList>
            <person name="Ceniceros A."/>
            <person name="Canedo L."/>
            <person name="Mendez C."/>
            <person name="Olano C."/>
            <person name="Schleissner C."/>
            <person name="Cuevas C."/>
            <person name="De La Calle F."/>
            <person name="Salas J.A."/>
        </authorList>
    </citation>
    <scope>NUCLEOTIDE SEQUENCE [LARGE SCALE GENOMIC DNA]</scope>
    <source>
        <strain evidence="7 8">PHM034</strain>
    </source>
</reference>
<protein>
    <submittedName>
        <fullName evidence="7">FAD-binding oxidoreductase</fullName>
    </submittedName>
</protein>
<sequence>MTSLGVVSGALDKLSELAAELEGSICLPGSPEYEQEIAPYNVAVRHSPQLVVCAAGVRDVQAVLRYAAAQGLPVGVQATGHGALEPVDRGILLSTRQLGKLAIDPAARTATLGAGVRWRDVLAAAAPYGLATLSGSNTGVGAVGYTLGGGIPVMGRTFGFAADWVRSFEVVTPDAHVLHVDPKSEPELFWALCGGAGNFGVVTEMTIELVEVSTVYGGAIYYTGEHLEPVLRAYRSWAETLPEHTNSSVAMIYLPPPLQGTTLVHIRFCHVGDPAEGERLIAPMREVAPALLDEVRVMPYTEVDTIHRDPENPVPFYPRGALLTSFTDETVDALLEVVGPEHRIPMVFWELRPFDAAFRRTPTVENCVGGRDAAYFISLVGLATPGLIDFTKAGIQQALAALAPWSKRETVVNLHGSLGDEADRSRAWDEATYERLAGLKRQLDPASTLRYGHIIGLNAQRAG</sequence>
<evidence type="ECO:0000256" key="1">
    <source>
        <dbReference type="ARBA" id="ARBA00001974"/>
    </source>
</evidence>
<dbReference type="InterPro" id="IPR036318">
    <property type="entry name" value="FAD-bd_PCMH-like_sf"/>
</dbReference>
<dbReference type="InterPro" id="IPR006094">
    <property type="entry name" value="Oxid_FAD_bind_N"/>
</dbReference>
<evidence type="ECO:0000259" key="6">
    <source>
        <dbReference type="PROSITE" id="PS51387"/>
    </source>
</evidence>
<dbReference type="Pfam" id="PF01565">
    <property type="entry name" value="FAD_binding_4"/>
    <property type="match status" value="1"/>
</dbReference>
<dbReference type="SUPFAM" id="SSF56176">
    <property type="entry name" value="FAD-binding/transporter-associated domain-like"/>
    <property type="match status" value="1"/>
</dbReference>
<feature type="domain" description="FAD-binding PCMH-type" evidence="6">
    <location>
        <begin position="44"/>
        <end position="212"/>
    </location>
</feature>
<dbReference type="PROSITE" id="PS51387">
    <property type="entry name" value="FAD_PCMH"/>
    <property type="match status" value="1"/>
</dbReference>
<evidence type="ECO:0000256" key="2">
    <source>
        <dbReference type="ARBA" id="ARBA00005466"/>
    </source>
</evidence>
<dbReference type="Gene3D" id="3.30.43.10">
    <property type="entry name" value="Uridine Diphospho-n-acetylenolpyruvylglucosamine Reductase, domain 2"/>
    <property type="match status" value="1"/>
</dbReference>
<dbReference type="Proteomes" id="UP000682308">
    <property type="component" value="Unassembled WGS sequence"/>
</dbReference>
<dbReference type="InterPro" id="IPR016166">
    <property type="entry name" value="FAD-bd_PCMH"/>
</dbReference>
<dbReference type="GO" id="GO:0071949">
    <property type="term" value="F:FAD binding"/>
    <property type="evidence" value="ECO:0007669"/>
    <property type="project" value="InterPro"/>
</dbReference>